<dbReference type="EMBL" id="JAULSO010000008">
    <property type="protein sequence ID" value="KAK3681058.1"/>
    <property type="molecule type" value="Genomic_DNA"/>
</dbReference>
<evidence type="ECO:0000313" key="2">
    <source>
        <dbReference type="EMBL" id="KAK3681058.1"/>
    </source>
</evidence>
<comment type="caution">
    <text evidence="2">The sequence shown here is derived from an EMBL/GenBank/DDBJ whole genome shotgun (WGS) entry which is preliminary data.</text>
</comment>
<proteinExistence type="predicted"/>
<feature type="compositionally biased region" description="Basic and acidic residues" evidence="1">
    <location>
        <begin position="55"/>
        <end position="82"/>
    </location>
</feature>
<feature type="region of interest" description="Disordered" evidence="1">
    <location>
        <begin position="1"/>
        <end position="140"/>
    </location>
</feature>
<reference evidence="2" key="1">
    <citation type="journal article" date="2023" name="Mol. Phylogenet. Evol.">
        <title>Genome-scale phylogeny and comparative genomics of the fungal order Sordariales.</title>
        <authorList>
            <person name="Hensen N."/>
            <person name="Bonometti L."/>
            <person name="Westerberg I."/>
            <person name="Brannstrom I.O."/>
            <person name="Guillou S."/>
            <person name="Cros-Aarteil S."/>
            <person name="Calhoun S."/>
            <person name="Haridas S."/>
            <person name="Kuo A."/>
            <person name="Mondo S."/>
            <person name="Pangilinan J."/>
            <person name="Riley R."/>
            <person name="LaButti K."/>
            <person name="Andreopoulos B."/>
            <person name="Lipzen A."/>
            <person name="Chen C."/>
            <person name="Yan M."/>
            <person name="Daum C."/>
            <person name="Ng V."/>
            <person name="Clum A."/>
            <person name="Steindorff A."/>
            <person name="Ohm R.A."/>
            <person name="Martin F."/>
            <person name="Silar P."/>
            <person name="Natvig D.O."/>
            <person name="Lalanne C."/>
            <person name="Gautier V."/>
            <person name="Ament-Velasquez S.L."/>
            <person name="Kruys A."/>
            <person name="Hutchinson M.I."/>
            <person name="Powell A.J."/>
            <person name="Barry K."/>
            <person name="Miller A.N."/>
            <person name="Grigoriev I.V."/>
            <person name="Debuchy R."/>
            <person name="Gladieux P."/>
            <person name="Hiltunen Thoren M."/>
            <person name="Johannesson H."/>
        </authorList>
    </citation>
    <scope>NUCLEOTIDE SEQUENCE</scope>
    <source>
        <strain evidence="2">CBS 314.62</strain>
    </source>
</reference>
<accession>A0AAE0WYS2</accession>
<evidence type="ECO:0000256" key="1">
    <source>
        <dbReference type="SAM" id="MobiDB-lite"/>
    </source>
</evidence>
<dbReference type="Proteomes" id="UP001270362">
    <property type="component" value="Unassembled WGS sequence"/>
</dbReference>
<gene>
    <name evidence="2" type="ORF">B0T22DRAFT_310621</name>
</gene>
<protein>
    <submittedName>
        <fullName evidence="2">Uncharacterized protein</fullName>
    </submittedName>
</protein>
<sequence length="275" mass="30879">MSRYERRHEHRRFHDYDASYDRDDITFAPPPSAAPRRSPAAVAVVGYQRPGSGHAPRDRDRDRDRDGGGGGRFTDRERDNLKRRLSIPDPGALRPHRARSLSLSTLSKITSSSSSSSSGTGSDDERWERDRGGYETQRPLVRYHHDPRLSRSSPKISLAAAGWVSSRPGSPARDRYERGFQVVERQSHSAGPSVRDLQFGVQRLGLGMEVVHGPPPPLLPSMSMVLPSSRTPVPRNASFEERNGLALRKRTGISPGHRALTPKWGWQVEWRWLVV</sequence>
<feature type="compositionally biased region" description="Basic and acidic residues" evidence="1">
    <location>
        <begin position="1"/>
        <end position="25"/>
    </location>
</feature>
<evidence type="ECO:0000313" key="3">
    <source>
        <dbReference type="Proteomes" id="UP001270362"/>
    </source>
</evidence>
<dbReference type="AlphaFoldDB" id="A0AAE0WYS2"/>
<feature type="compositionally biased region" description="Low complexity" evidence="1">
    <location>
        <begin position="34"/>
        <end position="45"/>
    </location>
</feature>
<reference evidence="2" key="2">
    <citation type="submission" date="2023-06" db="EMBL/GenBank/DDBJ databases">
        <authorList>
            <consortium name="Lawrence Berkeley National Laboratory"/>
            <person name="Haridas S."/>
            <person name="Hensen N."/>
            <person name="Bonometti L."/>
            <person name="Westerberg I."/>
            <person name="Brannstrom I.O."/>
            <person name="Guillou S."/>
            <person name="Cros-Aarteil S."/>
            <person name="Calhoun S."/>
            <person name="Kuo A."/>
            <person name="Mondo S."/>
            <person name="Pangilinan J."/>
            <person name="Riley R."/>
            <person name="Labutti K."/>
            <person name="Andreopoulos B."/>
            <person name="Lipzen A."/>
            <person name="Chen C."/>
            <person name="Yanf M."/>
            <person name="Daum C."/>
            <person name="Ng V."/>
            <person name="Clum A."/>
            <person name="Steindorff A."/>
            <person name="Ohm R."/>
            <person name="Martin F."/>
            <person name="Silar P."/>
            <person name="Natvig D."/>
            <person name="Lalanne C."/>
            <person name="Gautier V."/>
            <person name="Ament-Velasquez S.L."/>
            <person name="Kruys A."/>
            <person name="Hutchinson M.I."/>
            <person name="Powell A.J."/>
            <person name="Barry K."/>
            <person name="Miller A.N."/>
            <person name="Grigoriev I.V."/>
            <person name="Debuchy R."/>
            <person name="Gladieux P."/>
            <person name="Thoren M.H."/>
            <person name="Johannesson H."/>
        </authorList>
    </citation>
    <scope>NUCLEOTIDE SEQUENCE</scope>
    <source>
        <strain evidence="2">CBS 314.62</strain>
    </source>
</reference>
<organism evidence="2 3">
    <name type="scientific">Podospora appendiculata</name>
    <dbReference type="NCBI Taxonomy" id="314037"/>
    <lineage>
        <taxon>Eukaryota</taxon>
        <taxon>Fungi</taxon>
        <taxon>Dikarya</taxon>
        <taxon>Ascomycota</taxon>
        <taxon>Pezizomycotina</taxon>
        <taxon>Sordariomycetes</taxon>
        <taxon>Sordariomycetidae</taxon>
        <taxon>Sordariales</taxon>
        <taxon>Podosporaceae</taxon>
        <taxon>Podospora</taxon>
    </lineage>
</organism>
<name>A0AAE0WYS2_9PEZI</name>
<feature type="compositionally biased region" description="Basic and acidic residues" evidence="1">
    <location>
        <begin position="123"/>
        <end position="133"/>
    </location>
</feature>
<feature type="compositionally biased region" description="Low complexity" evidence="1">
    <location>
        <begin position="100"/>
        <end position="121"/>
    </location>
</feature>
<keyword evidence="3" id="KW-1185">Reference proteome</keyword>